<dbReference type="OrthoDB" id="5545479at2759"/>
<dbReference type="AlphaFoldDB" id="A0A9P5CMM2"/>
<protein>
    <submittedName>
        <fullName evidence="2">Uncharacterized protein</fullName>
    </submittedName>
</protein>
<evidence type="ECO:0000313" key="3">
    <source>
        <dbReference type="Proteomes" id="UP000803844"/>
    </source>
</evidence>
<dbReference type="Proteomes" id="UP000803844">
    <property type="component" value="Unassembled WGS sequence"/>
</dbReference>
<accession>A0A9P5CMM2</accession>
<feature type="region of interest" description="Disordered" evidence="1">
    <location>
        <begin position="77"/>
        <end position="126"/>
    </location>
</feature>
<organism evidence="2 3">
    <name type="scientific">Cryphonectria parasitica (strain ATCC 38755 / EP155)</name>
    <dbReference type="NCBI Taxonomy" id="660469"/>
    <lineage>
        <taxon>Eukaryota</taxon>
        <taxon>Fungi</taxon>
        <taxon>Dikarya</taxon>
        <taxon>Ascomycota</taxon>
        <taxon>Pezizomycotina</taxon>
        <taxon>Sordariomycetes</taxon>
        <taxon>Sordariomycetidae</taxon>
        <taxon>Diaporthales</taxon>
        <taxon>Cryphonectriaceae</taxon>
        <taxon>Cryphonectria-Endothia species complex</taxon>
        <taxon>Cryphonectria</taxon>
    </lineage>
</organism>
<proteinExistence type="predicted"/>
<feature type="compositionally biased region" description="Low complexity" evidence="1">
    <location>
        <begin position="95"/>
        <end position="114"/>
    </location>
</feature>
<gene>
    <name evidence="2" type="ORF">M406DRAFT_291650</name>
</gene>
<dbReference type="PANTHER" id="PTHR28139:SF1">
    <property type="entry name" value="UPF0768 PROTEIN YBL029C-A"/>
    <property type="match status" value="1"/>
</dbReference>
<comment type="caution">
    <text evidence="2">The sequence shown here is derived from an EMBL/GenBank/DDBJ whole genome shotgun (WGS) entry which is preliminary data.</text>
</comment>
<evidence type="ECO:0000256" key="1">
    <source>
        <dbReference type="SAM" id="MobiDB-lite"/>
    </source>
</evidence>
<keyword evidence="3" id="KW-1185">Reference proteome</keyword>
<dbReference type="RefSeq" id="XP_040775500.1">
    <property type="nucleotide sequence ID" value="XM_040918977.1"/>
</dbReference>
<reference evidence="2" key="1">
    <citation type="journal article" date="2020" name="Phytopathology">
        <title>Genome sequence of the chestnut blight fungus Cryphonectria parasitica EP155: A fundamental resource for an archetypical invasive plant pathogen.</title>
        <authorList>
            <person name="Crouch J.A."/>
            <person name="Dawe A."/>
            <person name="Aerts A."/>
            <person name="Barry K."/>
            <person name="Churchill A.C.L."/>
            <person name="Grimwood J."/>
            <person name="Hillman B."/>
            <person name="Milgroom M.G."/>
            <person name="Pangilinan J."/>
            <person name="Smith M."/>
            <person name="Salamov A."/>
            <person name="Schmutz J."/>
            <person name="Yadav J."/>
            <person name="Grigoriev I.V."/>
            <person name="Nuss D."/>
        </authorList>
    </citation>
    <scope>NUCLEOTIDE SEQUENCE</scope>
    <source>
        <strain evidence="2">EP155</strain>
    </source>
</reference>
<dbReference type="EMBL" id="MU032348">
    <property type="protein sequence ID" value="KAF3764539.1"/>
    <property type="molecule type" value="Genomic_DNA"/>
</dbReference>
<sequence>MCIVFTCGEHTFRKQVEGYEGVVCQCHNCGNYSGHIIKSHPWFTFCFVPLIPLSFHGYVDIVCNICNFAQPLDARPDVQSMKGETGGGASGVPLQQQQQQPQGPPQGWNNQRPQEGGQNQAPMRYG</sequence>
<feature type="compositionally biased region" description="Polar residues" evidence="1">
    <location>
        <begin position="116"/>
        <end position="126"/>
    </location>
</feature>
<evidence type="ECO:0000313" key="2">
    <source>
        <dbReference type="EMBL" id="KAF3764539.1"/>
    </source>
</evidence>
<dbReference type="GeneID" id="63836106"/>
<name>A0A9P5CMM2_CRYP1</name>
<dbReference type="PANTHER" id="PTHR28139">
    <property type="entry name" value="UPF0768 PROTEIN YBL029C-A"/>
    <property type="match status" value="1"/>
</dbReference>